<protein>
    <submittedName>
        <fullName evidence="2">Uncharacterized protein</fullName>
    </submittedName>
</protein>
<feature type="region of interest" description="Disordered" evidence="1">
    <location>
        <begin position="53"/>
        <end position="73"/>
    </location>
</feature>
<feature type="compositionally biased region" description="Polar residues" evidence="1">
    <location>
        <begin position="54"/>
        <end position="68"/>
    </location>
</feature>
<dbReference type="EMBL" id="HBUF01030955">
    <property type="protein sequence ID" value="CAG6614671.1"/>
    <property type="molecule type" value="Transcribed_RNA"/>
</dbReference>
<evidence type="ECO:0000313" key="2">
    <source>
        <dbReference type="EMBL" id="CAG6614671.1"/>
    </source>
</evidence>
<proteinExistence type="predicted"/>
<organism evidence="2">
    <name type="scientific">Cacopsylla melanoneura</name>
    <dbReference type="NCBI Taxonomy" id="428564"/>
    <lineage>
        <taxon>Eukaryota</taxon>
        <taxon>Metazoa</taxon>
        <taxon>Ecdysozoa</taxon>
        <taxon>Arthropoda</taxon>
        <taxon>Hexapoda</taxon>
        <taxon>Insecta</taxon>
        <taxon>Pterygota</taxon>
        <taxon>Neoptera</taxon>
        <taxon>Paraneoptera</taxon>
        <taxon>Hemiptera</taxon>
        <taxon>Sternorrhyncha</taxon>
        <taxon>Psylloidea</taxon>
        <taxon>Psyllidae</taxon>
        <taxon>Psyllinae</taxon>
        <taxon>Cacopsylla</taxon>
    </lineage>
</organism>
<accession>A0A8D8M0T2</accession>
<evidence type="ECO:0000256" key="1">
    <source>
        <dbReference type="SAM" id="MobiDB-lite"/>
    </source>
</evidence>
<sequence length="100" mass="11658">MDSQNTPKLHSKYSFNGHPKYLITTFEVYLRLMDTQNTPKLHSKYSFNGHPPYSANNLAEGHSQNLTSPKKPILMSRNPKLRAIKNKLRLIKHKLRFQNP</sequence>
<dbReference type="AlphaFoldDB" id="A0A8D8M0T2"/>
<reference evidence="2" key="1">
    <citation type="submission" date="2021-05" db="EMBL/GenBank/DDBJ databases">
        <authorList>
            <person name="Alioto T."/>
            <person name="Alioto T."/>
            <person name="Gomez Garrido J."/>
        </authorList>
    </citation>
    <scope>NUCLEOTIDE SEQUENCE</scope>
</reference>
<name>A0A8D8M0T2_9HEMI</name>